<dbReference type="EMBL" id="MECQ01000001">
    <property type="protein sequence ID" value="ODV55454.1"/>
    <property type="molecule type" value="Genomic_DNA"/>
</dbReference>
<dbReference type="AlphaFoldDB" id="A0A1E4R4R4"/>
<keyword evidence="1" id="KW-1133">Transmembrane helix</keyword>
<keyword evidence="1" id="KW-0812">Transmembrane</keyword>
<protein>
    <submittedName>
        <fullName evidence="2">Uncharacterized protein</fullName>
    </submittedName>
</protein>
<organism evidence="2 3">
    <name type="scientific">Lysinibacillus fusiformis</name>
    <dbReference type="NCBI Taxonomy" id="28031"/>
    <lineage>
        <taxon>Bacteria</taxon>
        <taxon>Bacillati</taxon>
        <taxon>Bacillota</taxon>
        <taxon>Bacilli</taxon>
        <taxon>Bacillales</taxon>
        <taxon>Bacillaceae</taxon>
        <taxon>Lysinibacillus</taxon>
    </lineage>
</organism>
<dbReference type="OrthoDB" id="1750492at2"/>
<proteinExistence type="predicted"/>
<evidence type="ECO:0000313" key="3">
    <source>
        <dbReference type="Proteomes" id="UP000094784"/>
    </source>
</evidence>
<keyword evidence="1" id="KW-0472">Membrane</keyword>
<dbReference type="RefSeq" id="WP_069480540.1">
    <property type="nucleotide sequence ID" value="NZ_KV766182.1"/>
</dbReference>
<feature type="transmembrane region" description="Helical" evidence="1">
    <location>
        <begin position="46"/>
        <end position="67"/>
    </location>
</feature>
<name>A0A1E4R4R4_9BACI</name>
<evidence type="ECO:0000313" key="2">
    <source>
        <dbReference type="EMBL" id="ODV55454.1"/>
    </source>
</evidence>
<comment type="caution">
    <text evidence="2">The sequence shown here is derived from an EMBL/GenBank/DDBJ whole genome shotgun (WGS) entry which is preliminary data.</text>
</comment>
<evidence type="ECO:0000256" key="1">
    <source>
        <dbReference type="SAM" id="Phobius"/>
    </source>
</evidence>
<dbReference type="Proteomes" id="UP000094784">
    <property type="component" value="Unassembled WGS sequence"/>
</dbReference>
<accession>A0A1E4R4R4</accession>
<gene>
    <name evidence="2" type="ORF">BG258_05820</name>
</gene>
<reference evidence="2 3" key="1">
    <citation type="submission" date="2016-09" db="EMBL/GenBank/DDBJ databases">
        <title>Draft genome sequence of the soil isolate, Lysinibacillus fusiformis M5, a potential hypoxanthine producer.</title>
        <authorList>
            <person name="Gallegos-Monterrosa R."/>
            <person name="Maroti G."/>
            <person name="Balint B."/>
            <person name="Kovacs A.T."/>
        </authorList>
    </citation>
    <scope>NUCLEOTIDE SEQUENCE [LARGE SCALE GENOMIC DNA]</scope>
    <source>
        <strain evidence="2 3">M5</strain>
    </source>
</reference>
<feature type="transmembrane region" description="Helical" evidence="1">
    <location>
        <begin position="12"/>
        <end position="34"/>
    </location>
</feature>
<sequence length="253" mass="29520">MDKLIKNIKKNKWVYLLLAIPGVPISINYFLLTWKFPGVKGNYDDWLGFLSNYSGGIIGGIVAFVVANHQVKKQMEEQIKNEEEVKYINQLPSVINLIFELEEMKTSIINAHKMRNVLQENGCTLSQQINARYDIKKINMKSWEEVSNIQDVDFQKSLITLRNEYCKIAEILTSSIEDIKDKIREIGENNEKKNIGTLYHQIEILKADKDWAWKELTSKDYISIIDDSIYLSNIIVECIDEMMTKRHLIRDKQ</sequence>